<comment type="caution">
    <text evidence="3">The sequence shown here is derived from an EMBL/GenBank/DDBJ whole genome shotgun (WGS) entry which is preliminary data.</text>
</comment>
<dbReference type="STRING" id="1249627.D779_0923"/>
<organism evidence="3 4">
    <name type="scientific">Imhoffiella purpurea</name>
    <dbReference type="NCBI Taxonomy" id="1249627"/>
    <lineage>
        <taxon>Bacteria</taxon>
        <taxon>Pseudomonadati</taxon>
        <taxon>Pseudomonadota</taxon>
        <taxon>Gammaproteobacteria</taxon>
        <taxon>Chromatiales</taxon>
        <taxon>Chromatiaceae</taxon>
        <taxon>Imhoffiella</taxon>
    </lineage>
</organism>
<reference evidence="3 4" key="1">
    <citation type="submission" date="2012-11" db="EMBL/GenBank/DDBJ databases">
        <title>Genome assembly of Thiorhodococcus sp. AK35.</title>
        <authorList>
            <person name="Nupur N."/>
            <person name="Khatri I."/>
            <person name="Subramanian S."/>
            <person name="Pinnaka A."/>
        </authorList>
    </citation>
    <scope>NUCLEOTIDE SEQUENCE [LARGE SCALE GENOMIC DNA]</scope>
    <source>
        <strain evidence="3 4">AK35</strain>
    </source>
</reference>
<evidence type="ECO:0000313" key="4">
    <source>
        <dbReference type="Proteomes" id="UP000019460"/>
    </source>
</evidence>
<dbReference type="OrthoDB" id="7064973at2"/>
<keyword evidence="4" id="KW-1185">Reference proteome</keyword>
<accession>W9VJI6</accession>
<dbReference type="RefSeq" id="WP_043748066.1">
    <property type="nucleotide sequence ID" value="NZ_AONC01000002.1"/>
</dbReference>
<sequence>MRSENARQSNSLIEPLRKPWLLATLVSVCCSSLGLAQPLYRWVDENGEVHYTDSVPATESKQGHTRLSDQGLHTEVVPPAPTEAELEKAKELERIKEEEERRIAEQKAADQRLLDRYRTAEELELTREGKIAGVDSLIQVKRDLIRANLTRRQKLEMQKREALESGKPVPSQITADIDNTDAQIRANYAAIVDMEYQKTAIRREFSELLEHYRRLRNLAAPQDSEPLDTGTVGGVKNLVSCKGIAECTRYWERALAYVRAHSDPKTEIAGPGLMIGFRYDDKKERILTLTWTQQAADRPVHLFLDVQCIDKQTGSLTCADAEVEQVRDGFGEAVAQD</sequence>
<dbReference type="InterPro" id="IPR025392">
    <property type="entry name" value="DUF4124"/>
</dbReference>
<dbReference type="EMBL" id="AONC01000002">
    <property type="protein sequence ID" value="EXJ17171.1"/>
    <property type="molecule type" value="Genomic_DNA"/>
</dbReference>
<evidence type="ECO:0000256" key="1">
    <source>
        <dbReference type="SAM" id="Coils"/>
    </source>
</evidence>
<dbReference type="Proteomes" id="UP000019460">
    <property type="component" value="Unassembled WGS sequence"/>
</dbReference>
<name>W9VJI6_9GAMM</name>
<gene>
    <name evidence="3" type="ORF">D779_0923</name>
</gene>
<dbReference type="AlphaFoldDB" id="W9VJI6"/>
<proteinExistence type="predicted"/>
<dbReference type="eggNOG" id="COG2433">
    <property type="taxonomic scope" value="Bacteria"/>
</dbReference>
<keyword evidence="1" id="KW-0175">Coiled coil</keyword>
<protein>
    <recommendedName>
        <fullName evidence="2">DUF4124 domain-containing protein</fullName>
    </recommendedName>
</protein>
<feature type="coiled-coil region" evidence="1">
    <location>
        <begin position="82"/>
        <end position="116"/>
    </location>
</feature>
<dbReference type="Pfam" id="PF13511">
    <property type="entry name" value="DUF4124"/>
    <property type="match status" value="1"/>
</dbReference>
<feature type="domain" description="DUF4124" evidence="2">
    <location>
        <begin position="28"/>
        <end position="81"/>
    </location>
</feature>
<evidence type="ECO:0000313" key="3">
    <source>
        <dbReference type="EMBL" id="EXJ17171.1"/>
    </source>
</evidence>
<evidence type="ECO:0000259" key="2">
    <source>
        <dbReference type="Pfam" id="PF13511"/>
    </source>
</evidence>